<keyword evidence="4" id="KW-0050">Antiport</keyword>
<feature type="transmembrane region" description="Helical" evidence="9">
    <location>
        <begin position="113"/>
        <end position="134"/>
    </location>
</feature>
<dbReference type="NCBIfam" id="TIGR00932">
    <property type="entry name" value="2a37"/>
    <property type="match status" value="1"/>
</dbReference>
<keyword evidence="8 9" id="KW-0472">Membrane</keyword>
<dbReference type="EMBL" id="SORE01000013">
    <property type="protein sequence ID" value="TDY46499.1"/>
    <property type="molecule type" value="Genomic_DNA"/>
</dbReference>
<comment type="subcellular location">
    <subcellularLocation>
        <location evidence="1">Membrane</location>
        <topology evidence="1">Multi-pass membrane protein</topology>
    </subcellularLocation>
</comment>
<evidence type="ECO:0000256" key="6">
    <source>
        <dbReference type="ARBA" id="ARBA00022989"/>
    </source>
</evidence>
<dbReference type="GO" id="GO:0015297">
    <property type="term" value="F:antiporter activity"/>
    <property type="evidence" value="ECO:0007669"/>
    <property type="project" value="UniProtKB-KW"/>
</dbReference>
<evidence type="ECO:0000256" key="2">
    <source>
        <dbReference type="ARBA" id="ARBA00005551"/>
    </source>
</evidence>
<dbReference type="Gene3D" id="1.20.1530.20">
    <property type="match status" value="1"/>
</dbReference>
<dbReference type="InterPro" id="IPR004771">
    <property type="entry name" value="K/H_exchanger"/>
</dbReference>
<evidence type="ECO:0000256" key="8">
    <source>
        <dbReference type="ARBA" id="ARBA00023136"/>
    </source>
</evidence>
<evidence type="ECO:0000259" key="10">
    <source>
        <dbReference type="Pfam" id="PF00999"/>
    </source>
</evidence>
<comment type="caution">
    <text evidence="11">The sequence shown here is derived from an EMBL/GenBank/DDBJ whole genome shotgun (WGS) entry which is preliminary data.</text>
</comment>
<dbReference type="GO" id="GO:1902600">
    <property type="term" value="P:proton transmembrane transport"/>
    <property type="evidence" value="ECO:0007669"/>
    <property type="project" value="InterPro"/>
</dbReference>
<feature type="transmembrane region" description="Helical" evidence="9">
    <location>
        <begin position="6"/>
        <end position="23"/>
    </location>
</feature>
<feature type="transmembrane region" description="Helical" evidence="9">
    <location>
        <begin position="295"/>
        <end position="314"/>
    </location>
</feature>
<feature type="transmembrane region" description="Helical" evidence="9">
    <location>
        <begin position="85"/>
        <end position="107"/>
    </location>
</feature>
<evidence type="ECO:0000313" key="11">
    <source>
        <dbReference type="EMBL" id="TDY46499.1"/>
    </source>
</evidence>
<evidence type="ECO:0000256" key="3">
    <source>
        <dbReference type="ARBA" id="ARBA00022448"/>
    </source>
</evidence>
<feature type="transmembrane region" description="Helical" evidence="9">
    <location>
        <begin position="354"/>
        <end position="375"/>
    </location>
</feature>
<comment type="similarity">
    <text evidence="2">Belongs to the monovalent cation:proton antiporter 2 (CPA2) transporter (TC 2.A.37) family.</text>
</comment>
<feature type="transmembrane region" description="Helical" evidence="9">
    <location>
        <begin position="146"/>
        <end position="169"/>
    </location>
</feature>
<protein>
    <submittedName>
        <fullName evidence="11">Monovalent cation:proton antiporter-2 (CPA2) family protein</fullName>
    </submittedName>
</protein>
<feature type="transmembrane region" description="Helical" evidence="9">
    <location>
        <begin position="30"/>
        <end position="48"/>
    </location>
</feature>
<name>A0A4R8LNJ4_9BURK</name>
<dbReference type="PANTHER" id="PTHR46157:SF3">
    <property type="entry name" value="GLUTATHIONE-REGULATED POTASSIUM-EFFLUX SYSTEM PROTEIN KEFC"/>
    <property type="match status" value="1"/>
</dbReference>
<evidence type="ECO:0000256" key="7">
    <source>
        <dbReference type="ARBA" id="ARBA00023065"/>
    </source>
</evidence>
<evidence type="ECO:0000256" key="9">
    <source>
        <dbReference type="SAM" id="Phobius"/>
    </source>
</evidence>
<proteinExistence type="inferred from homology"/>
<feature type="transmembrane region" description="Helical" evidence="9">
    <location>
        <begin position="54"/>
        <end position="73"/>
    </location>
</feature>
<keyword evidence="7" id="KW-0406">Ion transport</keyword>
<dbReference type="InterPro" id="IPR006153">
    <property type="entry name" value="Cation/H_exchanger_TM"/>
</dbReference>
<dbReference type="PANTHER" id="PTHR46157">
    <property type="entry name" value="K(+) EFFLUX ANTIPORTER 3, CHLOROPLASTIC"/>
    <property type="match status" value="1"/>
</dbReference>
<organism evidence="11 12">
    <name type="scientific">Paraburkholderia rhizosphaerae</name>
    <dbReference type="NCBI Taxonomy" id="480658"/>
    <lineage>
        <taxon>Bacteria</taxon>
        <taxon>Pseudomonadati</taxon>
        <taxon>Pseudomonadota</taxon>
        <taxon>Betaproteobacteria</taxon>
        <taxon>Burkholderiales</taxon>
        <taxon>Burkholderiaceae</taxon>
        <taxon>Paraburkholderia</taxon>
    </lineage>
</organism>
<feature type="transmembrane region" description="Helical" evidence="9">
    <location>
        <begin position="269"/>
        <end position="289"/>
    </location>
</feature>
<sequence>MKSALFHVVVFLGAALVVVPLSIRLGFGAVLGYLLAGVLIGPAVLKLVTHVDAILHFSELGIVLMMFVIGLEMHVGRLWAMRRTIFGYGGMQMVLCAGLLTAIFLMFGSRWQIALTAGLALALSSTAMAVSELQQRGQMNTRAGEAAFGILLFQDLAAIPLIALMPLLSPLDVGGSAAENWIATGKALAMLAAVVLVGRVALRRGLRMVSRTGAPEIFTAFALLWVIGVALLFRSVHLSASLGAFLAGVLLADSGYQQKVEADIAPFKGLLLGLFFIAIGMSIDLDVLVSDTRRVLVVVAAVVGVKAAALWLLARRFNVPRGQRAYFALLLSQGGEFAFVVMASALAVRVVEPRASAVVTLAVVLSMITTPLLLLPFRRRLPPAPPAVAGAATIGIGAAAASHPDRHDAPG</sequence>
<feature type="domain" description="Cation/H+ exchanger transmembrane" evidence="10">
    <location>
        <begin position="16"/>
        <end position="373"/>
    </location>
</feature>
<keyword evidence="5 9" id="KW-0812">Transmembrane</keyword>
<accession>A0A4R8LNJ4</accession>
<dbReference type="AlphaFoldDB" id="A0A4R8LNJ4"/>
<feature type="transmembrane region" description="Helical" evidence="9">
    <location>
        <begin position="326"/>
        <end position="348"/>
    </location>
</feature>
<dbReference type="GO" id="GO:0008324">
    <property type="term" value="F:monoatomic cation transmembrane transporter activity"/>
    <property type="evidence" value="ECO:0007669"/>
    <property type="project" value="InterPro"/>
</dbReference>
<dbReference type="InterPro" id="IPR038770">
    <property type="entry name" value="Na+/solute_symporter_sf"/>
</dbReference>
<dbReference type="OrthoDB" id="9781411at2"/>
<dbReference type="GO" id="GO:0005886">
    <property type="term" value="C:plasma membrane"/>
    <property type="evidence" value="ECO:0007669"/>
    <property type="project" value="TreeGrafter"/>
</dbReference>
<feature type="transmembrane region" description="Helical" evidence="9">
    <location>
        <begin position="214"/>
        <end position="233"/>
    </location>
</feature>
<evidence type="ECO:0000256" key="1">
    <source>
        <dbReference type="ARBA" id="ARBA00004141"/>
    </source>
</evidence>
<dbReference type="Pfam" id="PF00999">
    <property type="entry name" value="Na_H_Exchanger"/>
    <property type="match status" value="1"/>
</dbReference>
<dbReference type="RefSeq" id="WP_134193255.1">
    <property type="nucleotide sequence ID" value="NZ_JBHLUW010000022.1"/>
</dbReference>
<evidence type="ECO:0000313" key="12">
    <source>
        <dbReference type="Proteomes" id="UP000295509"/>
    </source>
</evidence>
<evidence type="ECO:0000256" key="5">
    <source>
        <dbReference type="ARBA" id="ARBA00022692"/>
    </source>
</evidence>
<dbReference type="Proteomes" id="UP000295509">
    <property type="component" value="Unassembled WGS sequence"/>
</dbReference>
<feature type="transmembrane region" description="Helical" evidence="9">
    <location>
        <begin position="181"/>
        <end position="202"/>
    </location>
</feature>
<gene>
    <name evidence="11" type="ORF">BX592_113127</name>
</gene>
<keyword evidence="3" id="KW-0813">Transport</keyword>
<keyword evidence="6 9" id="KW-1133">Transmembrane helix</keyword>
<evidence type="ECO:0000256" key="4">
    <source>
        <dbReference type="ARBA" id="ARBA00022449"/>
    </source>
</evidence>
<keyword evidence="12" id="KW-1185">Reference proteome</keyword>
<reference evidence="11 12" key="1">
    <citation type="submission" date="2019-03" db="EMBL/GenBank/DDBJ databases">
        <title>Genomic Encyclopedia of Type Strains, Phase III (KMG-III): the genomes of soil and plant-associated and newly described type strains.</title>
        <authorList>
            <person name="Whitman W."/>
        </authorList>
    </citation>
    <scope>NUCLEOTIDE SEQUENCE [LARGE SCALE GENOMIC DNA]</scope>
    <source>
        <strain evidence="11 12">LMG 29544</strain>
    </source>
</reference>